<organism evidence="1 2">
    <name type="scientific">Actinophytocola glycyrrhizae</name>
    <dbReference type="NCBI Taxonomy" id="2044873"/>
    <lineage>
        <taxon>Bacteria</taxon>
        <taxon>Bacillati</taxon>
        <taxon>Actinomycetota</taxon>
        <taxon>Actinomycetes</taxon>
        <taxon>Pseudonocardiales</taxon>
        <taxon>Pseudonocardiaceae</taxon>
    </lineage>
</organism>
<dbReference type="EMBL" id="JBHSIS010000017">
    <property type="protein sequence ID" value="MFC4857341.1"/>
    <property type="molecule type" value="Genomic_DNA"/>
</dbReference>
<evidence type="ECO:0000313" key="2">
    <source>
        <dbReference type="Proteomes" id="UP001595859"/>
    </source>
</evidence>
<protein>
    <recommendedName>
        <fullName evidence="3">Transposase</fullName>
    </recommendedName>
</protein>
<keyword evidence="2" id="KW-1185">Reference proteome</keyword>
<name>A0ABV9SDE3_9PSEU</name>
<evidence type="ECO:0008006" key="3">
    <source>
        <dbReference type="Google" id="ProtNLM"/>
    </source>
</evidence>
<gene>
    <name evidence="1" type="ORF">ACFPCV_27910</name>
</gene>
<accession>A0ABV9SDE3</accession>
<reference evidence="2" key="1">
    <citation type="journal article" date="2019" name="Int. J. Syst. Evol. Microbiol.">
        <title>The Global Catalogue of Microorganisms (GCM) 10K type strain sequencing project: providing services to taxonomists for standard genome sequencing and annotation.</title>
        <authorList>
            <consortium name="The Broad Institute Genomics Platform"/>
            <consortium name="The Broad Institute Genome Sequencing Center for Infectious Disease"/>
            <person name="Wu L."/>
            <person name="Ma J."/>
        </authorList>
    </citation>
    <scope>NUCLEOTIDE SEQUENCE [LARGE SCALE GENOMIC DNA]</scope>
    <source>
        <strain evidence="2">ZS-22-S1</strain>
    </source>
</reference>
<evidence type="ECO:0000313" key="1">
    <source>
        <dbReference type="EMBL" id="MFC4857341.1"/>
    </source>
</evidence>
<sequence>MKRFVVAQAYPRKGAIIRAASIAYRVFLDELACLYSGRTPAPPVQFAEFARAQHA</sequence>
<proteinExistence type="predicted"/>
<dbReference type="Proteomes" id="UP001595859">
    <property type="component" value="Unassembled WGS sequence"/>
</dbReference>
<comment type="caution">
    <text evidence="1">The sequence shown here is derived from an EMBL/GenBank/DDBJ whole genome shotgun (WGS) entry which is preliminary data.</text>
</comment>